<dbReference type="InterPro" id="IPR000182">
    <property type="entry name" value="GNAT_dom"/>
</dbReference>
<evidence type="ECO:0000256" key="1">
    <source>
        <dbReference type="ARBA" id="ARBA00022679"/>
    </source>
</evidence>
<dbReference type="SUPFAM" id="SSF55729">
    <property type="entry name" value="Acyl-CoA N-acyltransferases (Nat)"/>
    <property type="match status" value="1"/>
</dbReference>
<accession>A0A919Q8D9</accession>
<evidence type="ECO:0000259" key="3">
    <source>
        <dbReference type="PROSITE" id="PS51186"/>
    </source>
</evidence>
<evidence type="ECO:0000313" key="5">
    <source>
        <dbReference type="Proteomes" id="UP000640052"/>
    </source>
</evidence>
<dbReference type="CDD" id="cd04301">
    <property type="entry name" value="NAT_SF"/>
    <property type="match status" value="1"/>
</dbReference>
<proteinExistence type="predicted"/>
<dbReference type="AlphaFoldDB" id="A0A919Q8D9"/>
<dbReference type="EMBL" id="BOOA01000001">
    <property type="protein sequence ID" value="GIH21732.1"/>
    <property type="molecule type" value="Genomic_DNA"/>
</dbReference>
<organism evidence="4 5">
    <name type="scientific">Acrocarpospora phusangensis</name>
    <dbReference type="NCBI Taxonomy" id="1070424"/>
    <lineage>
        <taxon>Bacteria</taxon>
        <taxon>Bacillati</taxon>
        <taxon>Actinomycetota</taxon>
        <taxon>Actinomycetes</taxon>
        <taxon>Streptosporangiales</taxon>
        <taxon>Streptosporangiaceae</taxon>
        <taxon>Acrocarpospora</taxon>
    </lineage>
</organism>
<protein>
    <submittedName>
        <fullName evidence="4">Acetyltransferase</fullName>
    </submittedName>
</protein>
<dbReference type="PANTHER" id="PTHR43800:SF1">
    <property type="entry name" value="PEPTIDYL-LYSINE N-ACETYLTRANSFERASE YJAB"/>
    <property type="match status" value="1"/>
</dbReference>
<keyword evidence="1" id="KW-0808">Transferase</keyword>
<sequence length="141" mass="15430">MIVRPYAEADQDAVVGVWSRSARLAHPFVDGEGVGARADEMREVHLRQADMWVALDETGEIVGLLGLLGAEIGGLFVDPPSQGRGIGRLLVEHAAAIHGELTVEVYELNERACGFYRRMGFVPFGSRVESETGLTLLQLRR</sequence>
<evidence type="ECO:0000256" key="2">
    <source>
        <dbReference type="ARBA" id="ARBA00023315"/>
    </source>
</evidence>
<dbReference type="PROSITE" id="PS51186">
    <property type="entry name" value="GNAT"/>
    <property type="match status" value="1"/>
</dbReference>
<dbReference type="PANTHER" id="PTHR43800">
    <property type="entry name" value="PEPTIDYL-LYSINE N-ACETYLTRANSFERASE YJAB"/>
    <property type="match status" value="1"/>
</dbReference>
<dbReference type="Pfam" id="PF13508">
    <property type="entry name" value="Acetyltransf_7"/>
    <property type="match status" value="1"/>
</dbReference>
<dbReference type="Gene3D" id="3.40.630.30">
    <property type="match status" value="1"/>
</dbReference>
<dbReference type="GO" id="GO:0016747">
    <property type="term" value="F:acyltransferase activity, transferring groups other than amino-acyl groups"/>
    <property type="evidence" value="ECO:0007669"/>
    <property type="project" value="InterPro"/>
</dbReference>
<gene>
    <name evidence="4" type="ORF">Aph01nite_00420</name>
</gene>
<reference evidence="4" key="1">
    <citation type="submission" date="2021-01" db="EMBL/GenBank/DDBJ databases">
        <title>Whole genome shotgun sequence of Acrocarpospora phusangensis NBRC 108782.</title>
        <authorList>
            <person name="Komaki H."/>
            <person name="Tamura T."/>
        </authorList>
    </citation>
    <scope>NUCLEOTIDE SEQUENCE</scope>
    <source>
        <strain evidence="4">NBRC 108782</strain>
    </source>
</reference>
<evidence type="ECO:0000313" key="4">
    <source>
        <dbReference type="EMBL" id="GIH21732.1"/>
    </source>
</evidence>
<feature type="domain" description="N-acetyltransferase" evidence="3">
    <location>
        <begin position="1"/>
        <end position="141"/>
    </location>
</feature>
<keyword evidence="2" id="KW-0012">Acyltransferase</keyword>
<dbReference type="Proteomes" id="UP000640052">
    <property type="component" value="Unassembled WGS sequence"/>
</dbReference>
<name>A0A919Q8D9_9ACTN</name>
<dbReference type="InterPro" id="IPR016181">
    <property type="entry name" value="Acyl_CoA_acyltransferase"/>
</dbReference>
<comment type="caution">
    <text evidence="4">The sequence shown here is derived from an EMBL/GenBank/DDBJ whole genome shotgun (WGS) entry which is preliminary data.</text>
</comment>
<keyword evidence="5" id="KW-1185">Reference proteome</keyword>